<evidence type="ECO:0000313" key="2">
    <source>
        <dbReference type="EMBL" id="AUD02538.1"/>
    </source>
</evidence>
<feature type="transmembrane region" description="Helical" evidence="1">
    <location>
        <begin position="6"/>
        <end position="25"/>
    </location>
</feature>
<name>A0A2K8YYB1_9BACT</name>
<protein>
    <submittedName>
        <fullName evidence="2">Uncharacterized protein</fullName>
    </submittedName>
</protein>
<dbReference type="RefSeq" id="WP_100988255.1">
    <property type="nucleotide sequence ID" value="NZ_CP025096.1"/>
</dbReference>
<keyword evidence="1" id="KW-0812">Transmembrane</keyword>
<keyword evidence="1" id="KW-0472">Membrane</keyword>
<proteinExistence type="predicted"/>
<evidence type="ECO:0000256" key="1">
    <source>
        <dbReference type="SAM" id="Phobius"/>
    </source>
</evidence>
<feature type="transmembrane region" description="Helical" evidence="1">
    <location>
        <begin position="32"/>
        <end position="53"/>
    </location>
</feature>
<dbReference type="KEGG" id="spir:CWM47_12270"/>
<sequence length="72" mass="7912">MHERKAPVYLVMLTIAVPLCILDSMALGMPDLLLFLIAIIVICIVCVIAHFFIENDASGLFAGQKLNEDADH</sequence>
<evidence type="ECO:0000313" key="3">
    <source>
        <dbReference type="Proteomes" id="UP000232883"/>
    </source>
</evidence>
<reference evidence="2 3" key="1">
    <citation type="submission" date="2017-11" db="EMBL/GenBank/DDBJ databases">
        <title>Taxonomic description and genome sequences of Spirosoma HA7 sp. nov., isolated from pollen microhabitat of Corylus avellana.</title>
        <authorList>
            <person name="Ambika Manirajan B."/>
            <person name="Suarez C."/>
            <person name="Ratering S."/>
            <person name="Geissler-Plaum R."/>
            <person name="Cardinale M."/>
            <person name="Sylvia S."/>
        </authorList>
    </citation>
    <scope>NUCLEOTIDE SEQUENCE [LARGE SCALE GENOMIC DNA]</scope>
    <source>
        <strain evidence="2 3">HA7</strain>
    </source>
</reference>
<keyword evidence="1" id="KW-1133">Transmembrane helix</keyword>
<gene>
    <name evidence="2" type="ORF">CWM47_12270</name>
</gene>
<organism evidence="2 3">
    <name type="scientific">Spirosoma pollinicola</name>
    <dbReference type="NCBI Taxonomy" id="2057025"/>
    <lineage>
        <taxon>Bacteria</taxon>
        <taxon>Pseudomonadati</taxon>
        <taxon>Bacteroidota</taxon>
        <taxon>Cytophagia</taxon>
        <taxon>Cytophagales</taxon>
        <taxon>Cytophagaceae</taxon>
        <taxon>Spirosoma</taxon>
    </lineage>
</organism>
<keyword evidence="3" id="KW-1185">Reference proteome</keyword>
<accession>A0A2K8YYB1</accession>
<dbReference type="EMBL" id="CP025096">
    <property type="protein sequence ID" value="AUD02538.1"/>
    <property type="molecule type" value="Genomic_DNA"/>
</dbReference>
<dbReference type="AlphaFoldDB" id="A0A2K8YYB1"/>
<dbReference type="Proteomes" id="UP000232883">
    <property type="component" value="Chromosome"/>
</dbReference>